<organism evidence="13 14">
    <name type="scientific">Candida oxycetoniae</name>
    <dbReference type="NCBI Taxonomy" id="497107"/>
    <lineage>
        <taxon>Eukaryota</taxon>
        <taxon>Fungi</taxon>
        <taxon>Dikarya</taxon>
        <taxon>Ascomycota</taxon>
        <taxon>Saccharomycotina</taxon>
        <taxon>Pichiomycetes</taxon>
        <taxon>Debaryomycetaceae</taxon>
        <taxon>Candida/Lodderomyces clade</taxon>
        <taxon>Candida</taxon>
    </lineage>
</organism>
<dbReference type="Gene3D" id="3.40.47.10">
    <property type="match status" value="1"/>
</dbReference>
<dbReference type="AlphaFoldDB" id="A0AAI9WXG5"/>
<keyword evidence="5" id="KW-0443">Lipid metabolism</keyword>
<dbReference type="EMBL" id="JAHUZD010000105">
    <property type="protein sequence ID" value="KAI3404291.2"/>
    <property type="molecule type" value="Genomic_DNA"/>
</dbReference>
<evidence type="ECO:0000256" key="8">
    <source>
        <dbReference type="ARBA" id="ARBA00049541"/>
    </source>
</evidence>
<evidence type="ECO:0000256" key="4">
    <source>
        <dbReference type="ARBA" id="ARBA00022832"/>
    </source>
</evidence>
<keyword evidence="7" id="KW-0012">Acyltransferase</keyword>
<keyword evidence="4" id="KW-0276">Fatty acid metabolism</keyword>
<dbReference type="PROSITE" id="PS00606">
    <property type="entry name" value="KS3_1"/>
    <property type="match status" value="1"/>
</dbReference>
<evidence type="ECO:0000259" key="12">
    <source>
        <dbReference type="PROSITE" id="PS52004"/>
    </source>
</evidence>
<feature type="domain" description="Ketosynthase family 3 (KS3)" evidence="12">
    <location>
        <begin position="1"/>
        <end position="439"/>
    </location>
</feature>
<dbReference type="SMART" id="SM00825">
    <property type="entry name" value="PKS_KS"/>
    <property type="match status" value="1"/>
</dbReference>
<dbReference type="GO" id="GO:0006633">
    <property type="term" value="P:fatty acid biosynthetic process"/>
    <property type="evidence" value="ECO:0007669"/>
    <property type="project" value="UniProtKB-KW"/>
</dbReference>
<evidence type="ECO:0000256" key="5">
    <source>
        <dbReference type="ARBA" id="ARBA00023098"/>
    </source>
</evidence>
<gene>
    <name evidence="13" type="ORF">KGF56_002930</name>
</gene>
<dbReference type="Pfam" id="PF00109">
    <property type="entry name" value="ketoacyl-synt"/>
    <property type="match status" value="1"/>
</dbReference>
<dbReference type="GO" id="GO:0005739">
    <property type="term" value="C:mitochondrion"/>
    <property type="evidence" value="ECO:0007669"/>
    <property type="project" value="TreeGrafter"/>
</dbReference>
<evidence type="ECO:0000313" key="14">
    <source>
        <dbReference type="Proteomes" id="UP001202479"/>
    </source>
</evidence>
<evidence type="ECO:0000256" key="10">
    <source>
        <dbReference type="PIRSR" id="PIRSR000447-1"/>
    </source>
</evidence>
<evidence type="ECO:0000256" key="3">
    <source>
        <dbReference type="ARBA" id="ARBA00022679"/>
    </source>
</evidence>
<dbReference type="FunFam" id="3.40.47.10:FF:000009">
    <property type="entry name" value="3-oxoacyl-[acyl-carrier-protein] synthase 2"/>
    <property type="match status" value="1"/>
</dbReference>
<protein>
    <recommendedName>
        <fullName evidence="9">3-oxoacyl-[acyl-carrier-protein] synthase</fullName>
    </recommendedName>
</protein>
<evidence type="ECO:0000256" key="6">
    <source>
        <dbReference type="ARBA" id="ARBA00023160"/>
    </source>
</evidence>
<feature type="active site" description="For beta-ketoacyl synthase activity" evidence="10">
    <location>
        <position position="181"/>
    </location>
</feature>
<keyword evidence="3 9" id="KW-0808">Transferase</keyword>
<dbReference type="InterPro" id="IPR014030">
    <property type="entry name" value="Ketoacyl_synth_N"/>
</dbReference>
<dbReference type="CDD" id="cd00834">
    <property type="entry name" value="KAS_I_II"/>
    <property type="match status" value="1"/>
</dbReference>
<keyword evidence="6 9" id="KW-0275">Fatty acid biosynthesis</keyword>
<dbReference type="InterPro" id="IPR017568">
    <property type="entry name" value="3-oxoacyl-ACP_synth-2"/>
</dbReference>
<sequence length="453" mass="48505">MTRVVVTGIGIISPLGVGLRHNWKRLIGGESGIISTSELPYYVKDGWDKIPSKVIGKVPSGSINEGKWDVNDHLVKSDTRRLAEFSQYALACTQEAFKDSGLLVEEGTEVKVDDKRRIGVAVGSGIGSFHDIYNNTTAFNESGYKKVQPLFIPKLLNNMAAGNISIKYDLKGPLHSVSTACATGLQSIGDAYNFIKMDYSDVMVCGGTESSIHPLALAGFARARSVVTGFNDDPKSASRPFDKDRDGFVLSEGCGIVILESLEHALKRGLSQDKIYGEVLGYGISGDAHHITAPREDGEGAYNAMVQALSRAQVDPAKVGYINAHATSTVIGDRAENNAIAKIFNHETTLVSSTKSSIGHLLGAAGAVEAIFTLNTLKTAQVPPTLNLEFPGGNSADDPSQFKFDYVAKKAKLGVNDLNYAMCNSFGFGGVNSSILFGKYKKESDTRATLGQH</sequence>
<evidence type="ECO:0000256" key="11">
    <source>
        <dbReference type="RuleBase" id="RU003694"/>
    </source>
</evidence>
<evidence type="ECO:0000313" key="13">
    <source>
        <dbReference type="EMBL" id="KAI3404291.2"/>
    </source>
</evidence>
<evidence type="ECO:0000256" key="7">
    <source>
        <dbReference type="ARBA" id="ARBA00023315"/>
    </source>
</evidence>
<dbReference type="InterPro" id="IPR014031">
    <property type="entry name" value="Ketoacyl_synth_C"/>
</dbReference>
<evidence type="ECO:0000256" key="1">
    <source>
        <dbReference type="ARBA" id="ARBA00008467"/>
    </source>
</evidence>
<dbReference type="PANTHER" id="PTHR11712">
    <property type="entry name" value="POLYKETIDE SYNTHASE-RELATED"/>
    <property type="match status" value="1"/>
</dbReference>
<dbReference type="PANTHER" id="PTHR11712:SF336">
    <property type="entry name" value="3-OXOACYL-[ACYL-CARRIER-PROTEIN] SYNTHASE, MITOCHONDRIAL"/>
    <property type="match status" value="1"/>
</dbReference>
<dbReference type="NCBIfam" id="NF005589">
    <property type="entry name" value="PRK07314.1"/>
    <property type="match status" value="1"/>
</dbReference>
<dbReference type="Pfam" id="PF02801">
    <property type="entry name" value="Ketoacyl-synt_C"/>
    <property type="match status" value="1"/>
</dbReference>
<reference evidence="13" key="1">
    <citation type="journal article" date="2022" name="DNA Res.">
        <title>Genome analysis of five recently described species of the CUG-Ser clade uncovers Candida theae as a new hybrid lineage with pathogenic potential in the Candida parapsilosis species complex.</title>
        <authorList>
            <person name="Mixao V."/>
            <person name="Del Olmo V."/>
            <person name="Hegedusova E."/>
            <person name="Saus E."/>
            <person name="Pryszcz L."/>
            <person name="Cillingova A."/>
            <person name="Nosek J."/>
            <person name="Gabaldon T."/>
        </authorList>
    </citation>
    <scope>NUCLEOTIDE SEQUENCE</scope>
    <source>
        <strain evidence="13">CBS 10844</strain>
    </source>
</reference>
<keyword evidence="2 9" id="KW-0444">Lipid biosynthesis</keyword>
<comment type="catalytic activity">
    <reaction evidence="8">
        <text>a fatty acyl-[ACP] + malonyl-[ACP] + H(+) = a 3-oxoacyl-[ACP] + holo-[ACP] + CO2</text>
        <dbReference type="Rhea" id="RHEA:22836"/>
        <dbReference type="Rhea" id="RHEA-COMP:9623"/>
        <dbReference type="Rhea" id="RHEA-COMP:9685"/>
        <dbReference type="Rhea" id="RHEA-COMP:9916"/>
        <dbReference type="Rhea" id="RHEA-COMP:14125"/>
        <dbReference type="ChEBI" id="CHEBI:15378"/>
        <dbReference type="ChEBI" id="CHEBI:16526"/>
        <dbReference type="ChEBI" id="CHEBI:64479"/>
        <dbReference type="ChEBI" id="CHEBI:78449"/>
        <dbReference type="ChEBI" id="CHEBI:78776"/>
        <dbReference type="ChEBI" id="CHEBI:138651"/>
        <dbReference type="EC" id="2.3.1.41"/>
    </reaction>
</comment>
<accession>A0AAI9WXG5</accession>
<dbReference type="InterPro" id="IPR020841">
    <property type="entry name" value="PKS_Beta-ketoAc_synthase_dom"/>
</dbReference>
<evidence type="ECO:0000256" key="2">
    <source>
        <dbReference type="ARBA" id="ARBA00022516"/>
    </source>
</evidence>
<comment type="caution">
    <text evidence="13">The sequence shown here is derived from an EMBL/GenBank/DDBJ whole genome shotgun (WGS) entry which is preliminary data.</text>
</comment>
<dbReference type="GO" id="GO:0004315">
    <property type="term" value="F:3-oxoacyl-[acyl-carrier-protein] synthase activity"/>
    <property type="evidence" value="ECO:0007669"/>
    <property type="project" value="UniProtKB-EC"/>
</dbReference>
<dbReference type="InterPro" id="IPR016039">
    <property type="entry name" value="Thiolase-like"/>
</dbReference>
<dbReference type="PROSITE" id="PS52004">
    <property type="entry name" value="KS3_2"/>
    <property type="match status" value="1"/>
</dbReference>
<dbReference type="PIRSF" id="PIRSF000447">
    <property type="entry name" value="KAS_II"/>
    <property type="match status" value="1"/>
</dbReference>
<proteinExistence type="inferred from homology"/>
<dbReference type="GeneID" id="73380547"/>
<dbReference type="RefSeq" id="XP_049180036.1">
    <property type="nucleotide sequence ID" value="XM_049324210.1"/>
</dbReference>
<dbReference type="Proteomes" id="UP001202479">
    <property type="component" value="Unassembled WGS sequence"/>
</dbReference>
<keyword evidence="14" id="KW-1185">Reference proteome</keyword>
<dbReference type="SUPFAM" id="SSF53901">
    <property type="entry name" value="Thiolase-like"/>
    <property type="match status" value="2"/>
</dbReference>
<evidence type="ECO:0000256" key="9">
    <source>
        <dbReference type="PIRNR" id="PIRNR000447"/>
    </source>
</evidence>
<dbReference type="InterPro" id="IPR018201">
    <property type="entry name" value="Ketoacyl_synth_AS"/>
</dbReference>
<dbReference type="InterPro" id="IPR000794">
    <property type="entry name" value="Beta-ketoacyl_synthase"/>
</dbReference>
<comment type="similarity">
    <text evidence="1 9 11">Belongs to the thiolase-like superfamily. Beta-ketoacyl-ACP synthases family.</text>
</comment>
<name>A0AAI9WXG5_9ASCO</name>